<dbReference type="EMBL" id="FQWY01000004">
    <property type="protein sequence ID" value="SHG48002.1"/>
    <property type="molecule type" value="Genomic_DNA"/>
</dbReference>
<keyword evidence="2" id="KW-1185">Reference proteome</keyword>
<evidence type="ECO:0000313" key="2">
    <source>
        <dbReference type="Proteomes" id="UP000242329"/>
    </source>
</evidence>
<protein>
    <submittedName>
        <fullName evidence="1">Uncharacterized protein</fullName>
    </submittedName>
</protein>
<name>A0A1M5K581_9FIRM</name>
<dbReference type="RefSeq" id="WP_073089218.1">
    <property type="nucleotide sequence ID" value="NZ_FQWY01000004.1"/>
</dbReference>
<sequence>MIQKIRNELKWVAICDNYPFSYSDYLQKVHFIKSSDAADPYVYMKCWLAERVHPIFNAEPAEFEIIKKVLPKERAYAVLKVIEICIDWTVFLFLNRENSIIAWETMYRKHFSGINKKGEKEEVLKIGSREWFFVNHVKSSFHEVVDLVYHKNFQGVSSINEIMMDFINFDLELIADYRYIGNLINNILAREYGDDLVIVLNSRKKAIADSRLFDIKKVNRAAVEYVNSYINSLEFDDESEELEFLLNHFDEDYFYTDIEDGEYEVGDYYDEDEEEEFYIEIEFEIEDEEDDVYEIDFEEDGDEDYEFYIEIELDEDDDGDDEILIYEEDNELNDFEIEIDLGDDEEED</sequence>
<gene>
    <name evidence="1" type="ORF">SAMN02745221_00296</name>
</gene>
<dbReference type="AlphaFoldDB" id="A0A1M5K581"/>
<accession>A0A1M5K581</accession>
<reference evidence="2" key="1">
    <citation type="submission" date="2016-11" db="EMBL/GenBank/DDBJ databases">
        <authorList>
            <person name="Varghese N."/>
            <person name="Submissions S."/>
        </authorList>
    </citation>
    <scope>NUCLEOTIDE SEQUENCE [LARGE SCALE GENOMIC DNA]</scope>
    <source>
        <strain evidence="2">DSM 11003</strain>
    </source>
</reference>
<proteinExistence type="predicted"/>
<organism evidence="1 2">
    <name type="scientific">Thermosyntropha lipolytica DSM 11003</name>
    <dbReference type="NCBI Taxonomy" id="1123382"/>
    <lineage>
        <taxon>Bacteria</taxon>
        <taxon>Bacillati</taxon>
        <taxon>Bacillota</taxon>
        <taxon>Clostridia</taxon>
        <taxon>Eubacteriales</taxon>
        <taxon>Syntrophomonadaceae</taxon>
        <taxon>Thermosyntropha</taxon>
    </lineage>
</organism>
<evidence type="ECO:0000313" key="1">
    <source>
        <dbReference type="EMBL" id="SHG48002.1"/>
    </source>
</evidence>
<dbReference type="Proteomes" id="UP000242329">
    <property type="component" value="Unassembled WGS sequence"/>
</dbReference>